<gene>
    <name evidence="6" type="primary">gnd</name>
    <name evidence="6" type="ORF">GCM10009817_19260</name>
</gene>
<feature type="region of interest" description="Disordered" evidence="4">
    <location>
        <begin position="300"/>
        <end position="363"/>
    </location>
</feature>
<dbReference type="InterPro" id="IPR006115">
    <property type="entry name" value="6PGDH_NADP-bd"/>
</dbReference>
<proteinExistence type="inferred from homology"/>
<evidence type="ECO:0000313" key="6">
    <source>
        <dbReference type="EMBL" id="GAA1978895.1"/>
    </source>
</evidence>
<organism evidence="6 7">
    <name type="scientific">Terrabacter lapilli</name>
    <dbReference type="NCBI Taxonomy" id="436231"/>
    <lineage>
        <taxon>Bacteria</taxon>
        <taxon>Bacillati</taxon>
        <taxon>Actinomycetota</taxon>
        <taxon>Actinomycetes</taxon>
        <taxon>Micrococcales</taxon>
        <taxon>Intrasporangiaceae</taxon>
        <taxon>Terrabacter</taxon>
    </lineage>
</organism>
<protein>
    <submittedName>
        <fullName evidence="6">Decarboxylating 6-phosphogluconate dehydrogenase</fullName>
    </submittedName>
</protein>
<dbReference type="SUPFAM" id="SSF51735">
    <property type="entry name" value="NAD(P)-binding Rossmann-fold domains"/>
    <property type="match status" value="1"/>
</dbReference>
<dbReference type="SMART" id="SM01350">
    <property type="entry name" value="6PGD"/>
    <property type="match status" value="1"/>
</dbReference>
<comment type="similarity">
    <text evidence="1">Belongs to the 6-phosphogluconate dehydrogenase family.</text>
</comment>
<name>A0ABN2S1Y5_9MICO</name>
<dbReference type="RefSeq" id="WP_425580731.1">
    <property type="nucleotide sequence ID" value="NZ_BAAAPU010000007.1"/>
</dbReference>
<keyword evidence="3" id="KW-0311">Gluconate utilization</keyword>
<dbReference type="PRINTS" id="PR00076">
    <property type="entry name" value="6PGDHDRGNASE"/>
</dbReference>
<dbReference type="Pfam" id="PF03446">
    <property type="entry name" value="NAD_binding_2"/>
    <property type="match status" value="1"/>
</dbReference>
<feature type="compositionally biased region" description="Low complexity" evidence="4">
    <location>
        <begin position="323"/>
        <end position="342"/>
    </location>
</feature>
<evidence type="ECO:0000259" key="5">
    <source>
        <dbReference type="SMART" id="SM01350"/>
    </source>
</evidence>
<dbReference type="InterPro" id="IPR013328">
    <property type="entry name" value="6PGD_dom2"/>
</dbReference>
<dbReference type="Proteomes" id="UP001500013">
    <property type="component" value="Unassembled WGS sequence"/>
</dbReference>
<dbReference type="Gene3D" id="3.40.50.720">
    <property type="entry name" value="NAD(P)-binding Rossmann-like Domain"/>
    <property type="match status" value="1"/>
</dbReference>
<dbReference type="PANTHER" id="PTHR11811">
    <property type="entry name" value="6-PHOSPHOGLUCONATE DEHYDROGENASE"/>
    <property type="match status" value="1"/>
</dbReference>
<evidence type="ECO:0000256" key="3">
    <source>
        <dbReference type="ARBA" id="ARBA00023064"/>
    </source>
</evidence>
<evidence type="ECO:0000256" key="2">
    <source>
        <dbReference type="ARBA" id="ARBA00023002"/>
    </source>
</evidence>
<accession>A0ABN2S1Y5</accession>
<dbReference type="NCBIfam" id="NF007161">
    <property type="entry name" value="PRK09599.1"/>
    <property type="match status" value="1"/>
</dbReference>
<dbReference type="SUPFAM" id="SSF48179">
    <property type="entry name" value="6-phosphogluconate dehydrogenase C-terminal domain-like"/>
    <property type="match status" value="1"/>
</dbReference>
<feature type="domain" description="6-phosphogluconate dehydrogenase C-terminal" evidence="5">
    <location>
        <begin position="162"/>
        <end position="348"/>
    </location>
</feature>
<dbReference type="Pfam" id="PF00393">
    <property type="entry name" value="6PGD"/>
    <property type="match status" value="1"/>
</dbReference>
<dbReference type="InterPro" id="IPR004849">
    <property type="entry name" value="6DGDH_YqeC"/>
</dbReference>
<keyword evidence="2" id="KW-0560">Oxidoreductase</keyword>
<dbReference type="InterPro" id="IPR036291">
    <property type="entry name" value="NAD(P)-bd_dom_sf"/>
</dbReference>
<evidence type="ECO:0000256" key="1">
    <source>
        <dbReference type="ARBA" id="ARBA00008419"/>
    </source>
</evidence>
<dbReference type="NCBIfam" id="TIGR00872">
    <property type="entry name" value="gnd_rel"/>
    <property type="match status" value="1"/>
</dbReference>
<dbReference type="InterPro" id="IPR006183">
    <property type="entry name" value="Pgluconate_DH"/>
</dbReference>
<feature type="compositionally biased region" description="Gly residues" evidence="4">
    <location>
        <begin position="343"/>
        <end position="355"/>
    </location>
</feature>
<dbReference type="InterPro" id="IPR008927">
    <property type="entry name" value="6-PGluconate_DH-like_C_sf"/>
</dbReference>
<evidence type="ECO:0000256" key="4">
    <source>
        <dbReference type="SAM" id="MobiDB-lite"/>
    </source>
</evidence>
<keyword evidence="7" id="KW-1185">Reference proteome</keyword>
<reference evidence="6 7" key="1">
    <citation type="journal article" date="2019" name="Int. J. Syst. Evol. Microbiol.">
        <title>The Global Catalogue of Microorganisms (GCM) 10K type strain sequencing project: providing services to taxonomists for standard genome sequencing and annotation.</title>
        <authorList>
            <consortium name="The Broad Institute Genomics Platform"/>
            <consortium name="The Broad Institute Genome Sequencing Center for Infectious Disease"/>
            <person name="Wu L."/>
            <person name="Ma J."/>
        </authorList>
    </citation>
    <scope>NUCLEOTIDE SEQUENCE [LARGE SCALE GENOMIC DNA]</scope>
    <source>
        <strain evidence="6 7">JCM 15628</strain>
    </source>
</reference>
<evidence type="ECO:0000313" key="7">
    <source>
        <dbReference type="Proteomes" id="UP001500013"/>
    </source>
</evidence>
<dbReference type="InterPro" id="IPR006114">
    <property type="entry name" value="6PGDH_C"/>
</dbReference>
<dbReference type="EMBL" id="BAAAPU010000007">
    <property type="protein sequence ID" value="GAA1978895.1"/>
    <property type="molecule type" value="Genomic_DNA"/>
</dbReference>
<dbReference type="Gene3D" id="1.10.1040.10">
    <property type="entry name" value="N-(1-d-carboxylethyl)-l-norvaline Dehydrogenase, domain 2"/>
    <property type="match status" value="1"/>
</dbReference>
<comment type="caution">
    <text evidence="6">The sequence shown here is derived from an EMBL/GenBank/DDBJ whole genome shotgun (WGS) entry which is preliminary data.</text>
</comment>
<sequence length="363" mass="38191">MQLGLIGLGKMGGNMRERLRRAGHEVVGFDRNPDVADVGTLPELVQALEAPRVVWVMVPAGDPTRETVKALGDLLEPGDLVIDGGNSRFTDDFENAELLGAKQIGYVDCGVSGGIWGLENGYGLMCGGEEKWVERAMPIFDALRPEGPREEGFVHAGEVGAGHYTKMVHNGIEYGLMAAYAEGYELLEKKDIVKDVPGAFKAWSRGTVVRSWLLDLMVKALEENPHLDDVSDYTNDSGEGRWTVEEAIALGVPMPVISASLFARFASRQQSSPTMQAVAALRGQFGGHQVMSIAEGEELRRQTGAEGSTHPAPAAAKEQATTPDQPSQAAVAAATAGPSSGTGSTGGGTPGGGPTSGTQDTSS</sequence>